<comment type="catalytic activity">
    <reaction evidence="5">
        <text>2-succinylbenzoate + ATP + CoA = 2-succinylbenzoyl-CoA + AMP + diphosphate</text>
        <dbReference type="Rhea" id="RHEA:17009"/>
        <dbReference type="ChEBI" id="CHEBI:18325"/>
        <dbReference type="ChEBI" id="CHEBI:30616"/>
        <dbReference type="ChEBI" id="CHEBI:33019"/>
        <dbReference type="ChEBI" id="CHEBI:57287"/>
        <dbReference type="ChEBI" id="CHEBI:57364"/>
        <dbReference type="ChEBI" id="CHEBI:456215"/>
        <dbReference type="EC" id="6.2.1.26"/>
    </reaction>
</comment>
<evidence type="ECO:0000313" key="8">
    <source>
        <dbReference type="EMBL" id="GCF08567.1"/>
    </source>
</evidence>
<dbReference type="GO" id="GO:0005524">
    <property type="term" value="F:ATP binding"/>
    <property type="evidence" value="ECO:0007669"/>
    <property type="project" value="UniProtKB-KW"/>
</dbReference>
<dbReference type="InterPro" id="IPR050237">
    <property type="entry name" value="ATP-dep_AMP-bd_enzyme"/>
</dbReference>
<organism evidence="8 9">
    <name type="scientific">Dictyobacter arantiisoli</name>
    <dbReference type="NCBI Taxonomy" id="2014874"/>
    <lineage>
        <taxon>Bacteria</taxon>
        <taxon>Bacillati</taxon>
        <taxon>Chloroflexota</taxon>
        <taxon>Ktedonobacteria</taxon>
        <taxon>Ktedonobacterales</taxon>
        <taxon>Dictyobacteraceae</taxon>
        <taxon>Dictyobacter</taxon>
    </lineage>
</organism>
<feature type="domain" description="AMP-dependent synthetase/ligase" evidence="6">
    <location>
        <begin position="30"/>
        <end position="387"/>
    </location>
</feature>
<dbReference type="Proteomes" id="UP000322530">
    <property type="component" value="Unassembled WGS sequence"/>
</dbReference>
<keyword evidence="2 5" id="KW-0436">Ligase</keyword>
<name>A0A5A5TB35_9CHLR</name>
<dbReference type="InterPro" id="IPR025110">
    <property type="entry name" value="AMP-bd_C"/>
</dbReference>
<evidence type="ECO:0000256" key="4">
    <source>
        <dbReference type="ARBA" id="ARBA00022840"/>
    </source>
</evidence>
<dbReference type="InterPro" id="IPR045851">
    <property type="entry name" value="AMP-bd_C_sf"/>
</dbReference>
<dbReference type="InterPro" id="IPR042099">
    <property type="entry name" value="ANL_N_sf"/>
</dbReference>
<dbReference type="Gene3D" id="3.30.300.30">
    <property type="match status" value="1"/>
</dbReference>
<evidence type="ECO:0000256" key="1">
    <source>
        <dbReference type="ARBA" id="ARBA00022428"/>
    </source>
</evidence>
<dbReference type="NCBIfam" id="NF002966">
    <property type="entry name" value="PRK03640.1"/>
    <property type="match status" value="1"/>
</dbReference>
<feature type="domain" description="AMP-binding enzyme C-terminal" evidence="7">
    <location>
        <begin position="438"/>
        <end position="513"/>
    </location>
</feature>
<dbReference type="EC" id="6.2.1.26" evidence="5"/>
<dbReference type="GO" id="GO:0009234">
    <property type="term" value="P:menaquinone biosynthetic process"/>
    <property type="evidence" value="ECO:0007669"/>
    <property type="project" value="UniProtKB-UniRule"/>
</dbReference>
<keyword evidence="3 5" id="KW-0547">Nucleotide-binding</keyword>
<comment type="similarity">
    <text evidence="5">Belongs to the ATP-dependent AMP-binding enzyme family. MenE subfamily.</text>
</comment>
<dbReference type="Pfam" id="PF13193">
    <property type="entry name" value="AMP-binding_C"/>
    <property type="match status" value="1"/>
</dbReference>
<dbReference type="InterPro" id="IPR000873">
    <property type="entry name" value="AMP-dep_synth/lig_dom"/>
</dbReference>
<gene>
    <name evidence="5 8" type="primary">menE</name>
    <name evidence="8" type="ORF">KDI_21310</name>
</gene>
<comment type="pathway">
    <text evidence="5">Quinol/quinone metabolism; 1,4-dihydroxy-2-naphthoate biosynthesis; 1,4-dihydroxy-2-naphthoate from chorismate: step 5/7.</text>
</comment>
<comment type="function">
    <text evidence="5">Converts 2-succinylbenzoate (OSB) to 2-succinylbenzoyl-CoA (OSB-CoA).</text>
</comment>
<dbReference type="Pfam" id="PF00501">
    <property type="entry name" value="AMP-binding"/>
    <property type="match status" value="1"/>
</dbReference>
<comment type="pathway">
    <text evidence="5">Quinol/quinone metabolism; menaquinone biosynthesis.</text>
</comment>
<keyword evidence="4 5" id="KW-0067">ATP-binding</keyword>
<evidence type="ECO:0000313" key="9">
    <source>
        <dbReference type="Proteomes" id="UP000322530"/>
    </source>
</evidence>
<dbReference type="UniPathway" id="UPA01057">
    <property type="reaction ID" value="UER00166"/>
</dbReference>
<keyword evidence="1 5" id="KW-0474">Menaquinone biosynthesis</keyword>
<comment type="caution">
    <text evidence="8">The sequence shown here is derived from an EMBL/GenBank/DDBJ whole genome shotgun (WGS) entry which is preliminary data.</text>
</comment>
<protein>
    <recommendedName>
        <fullName evidence="5">2-succinylbenzoate--CoA ligase</fullName>
        <ecNumber evidence="5">6.2.1.26</ecNumber>
    </recommendedName>
    <alternativeName>
        <fullName evidence="5">o-succinylbenzoyl-CoA synthetase</fullName>
        <shortName evidence="5">OSB-CoA synthetase</shortName>
    </alternativeName>
</protein>
<keyword evidence="9" id="KW-1185">Reference proteome</keyword>
<dbReference type="NCBIfam" id="TIGR01923">
    <property type="entry name" value="menE"/>
    <property type="match status" value="1"/>
</dbReference>
<dbReference type="AlphaFoldDB" id="A0A5A5TB35"/>
<dbReference type="PANTHER" id="PTHR43767:SF1">
    <property type="entry name" value="NONRIBOSOMAL PEPTIDE SYNTHASE PES1 (EUROFUNG)-RELATED"/>
    <property type="match status" value="1"/>
</dbReference>
<dbReference type="HAMAP" id="MF_00731">
    <property type="entry name" value="MenE"/>
    <property type="match status" value="1"/>
</dbReference>
<dbReference type="PANTHER" id="PTHR43767">
    <property type="entry name" value="LONG-CHAIN-FATTY-ACID--COA LIGASE"/>
    <property type="match status" value="1"/>
</dbReference>
<reference evidence="8 9" key="1">
    <citation type="submission" date="2019-01" db="EMBL/GenBank/DDBJ databases">
        <title>Draft genome sequence of Dictyobacter sp. Uno17.</title>
        <authorList>
            <person name="Wang C.M."/>
            <person name="Zheng Y."/>
            <person name="Sakai Y."/>
            <person name="Abe K."/>
            <person name="Yokota A."/>
            <person name="Yabe S."/>
        </authorList>
    </citation>
    <scope>NUCLEOTIDE SEQUENCE [LARGE SCALE GENOMIC DNA]</scope>
    <source>
        <strain evidence="8 9">Uno17</strain>
    </source>
</reference>
<dbReference type="InterPro" id="IPR010192">
    <property type="entry name" value="MenE"/>
</dbReference>
<dbReference type="SUPFAM" id="SSF56801">
    <property type="entry name" value="Acetyl-CoA synthetase-like"/>
    <property type="match status" value="1"/>
</dbReference>
<dbReference type="EMBL" id="BIXY01000026">
    <property type="protein sequence ID" value="GCF08567.1"/>
    <property type="molecule type" value="Genomic_DNA"/>
</dbReference>
<sequence>MNEIAAFTANTLNTHTYTNTGTTLLPNWLKRCAENTPRQVAVSTREVSWTFADLDQQASELAQQFATLGIQEGSRVGVLASNGLPFIACVHALMRLGAILVPLNVRLTLDEQLWLLQDVRAMALITDEHYTIRADEITHHSPALTRGTAVWDASSDRVRLQGVAMSPTAPLRAEIDLSAIQSIMYTSGTTGMPKGVMVTYGMQWWNALGSALNLGHQPEDCWLLCMPLFHIGGLSILIKNVIYGIRIAVYEKFDAQVINQALREQQVTIISVVTVMLQRMLAALDAEQGDGRYPTWLRCVLLGGGPAPRTLLEDCARRAVPVVQSYGLTESCSQAVTLSPRDALRKLGSAGRPLLPVQLRIMHEDVVAQPNQAGVICLKGPSITGGYDHRPEATASTIQDGWLATGDIGYVDEEGYLYVLDRRSDLIISGGENVYPAEIEAALLSHPEVIEAGVCGEADAQWGQVPIAFVHLQAGSALTMEALLEYVSTRLARFKQPRRIYLVAELPRNSSGKLLRRELNKLLPAASTQEPM</sequence>
<dbReference type="Gene3D" id="3.40.50.12780">
    <property type="entry name" value="N-terminal domain of ligase-like"/>
    <property type="match status" value="1"/>
</dbReference>
<dbReference type="PROSITE" id="PS00455">
    <property type="entry name" value="AMP_BINDING"/>
    <property type="match status" value="1"/>
</dbReference>
<evidence type="ECO:0000259" key="6">
    <source>
        <dbReference type="Pfam" id="PF00501"/>
    </source>
</evidence>
<dbReference type="InterPro" id="IPR020845">
    <property type="entry name" value="AMP-binding_CS"/>
</dbReference>
<evidence type="ECO:0000259" key="7">
    <source>
        <dbReference type="Pfam" id="PF13193"/>
    </source>
</evidence>
<proteinExistence type="inferred from homology"/>
<dbReference type="GO" id="GO:0008756">
    <property type="term" value="F:o-succinylbenzoate-CoA ligase activity"/>
    <property type="evidence" value="ECO:0007669"/>
    <property type="project" value="UniProtKB-UniRule"/>
</dbReference>
<evidence type="ECO:0000256" key="2">
    <source>
        <dbReference type="ARBA" id="ARBA00022598"/>
    </source>
</evidence>
<evidence type="ECO:0000256" key="3">
    <source>
        <dbReference type="ARBA" id="ARBA00022741"/>
    </source>
</evidence>
<evidence type="ECO:0000256" key="5">
    <source>
        <dbReference type="HAMAP-Rule" id="MF_00731"/>
    </source>
</evidence>
<accession>A0A5A5TB35</accession>
<dbReference type="UniPathway" id="UPA00079"/>